<gene>
    <name evidence="2" type="ORF">ACFFGH_32645</name>
</gene>
<accession>A0ABV6S398</accession>
<proteinExistence type="predicted"/>
<reference evidence="2 3" key="1">
    <citation type="submission" date="2024-09" db="EMBL/GenBank/DDBJ databases">
        <authorList>
            <person name="Sun Q."/>
            <person name="Mori K."/>
        </authorList>
    </citation>
    <scope>NUCLEOTIDE SEQUENCE [LARGE SCALE GENOMIC DNA]</scope>
    <source>
        <strain evidence="2 3">KCTC 23076</strain>
    </source>
</reference>
<evidence type="ECO:0000256" key="1">
    <source>
        <dbReference type="SAM" id="Phobius"/>
    </source>
</evidence>
<keyword evidence="1" id="KW-0812">Transmembrane</keyword>
<keyword evidence="1" id="KW-0472">Membrane</keyword>
<organism evidence="2 3">
    <name type="scientific">Lysobacter korlensis</name>
    <dbReference type="NCBI Taxonomy" id="553636"/>
    <lineage>
        <taxon>Bacteria</taxon>
        <taxon>Pseudomonadati</taxon>
        <taxon>Pseudomonadota</taxon>
        <taxon>Gammaproteobacteria</taxon>
        <taxon>Lysobacterales</taxon>
        <taxon>Lysobacteraceae</taxon>
        <taxon>Lysobacter</taxon>
    </lineage>
</organism>
<feature type="transmembrane region" description="Helical" evidence="1">
    <location>
        <begin position="12"/>
        <end position="33"/>
    </location>
</feature>
<dbReference type="EMBL" id="JBHLTG010000015">
    <property type="protein sequence ID" value="MFC0682603.1"/>
    <property type="molecule type" value="Genomic_DNA"/>
</dbReference>
<comment type="caution">
    <text evidence="2">The sequence shown here is derived from an EMBL/GenBank/DDBJ whole genome shotgun (WGS) entry which is preliminary data.</text>
</comment>
<evidence type="ECO:0000313" key="2">
    <source>
        <dbReference type="EMBL" id="MFC0682603.1"/>
    </source>
</evidence>
<sequence>MEIRKAARAGAWVVGGLLALAALLYAALLVINWKDEAPSAAAERMVALERGRPAVADEANGFVHALGLAAPEDADPVAFGRERKRWLDTYVAPPGGYGSTEFPTKDADYRASRSLEVAALAKACSEGVECLNALNAKPGVLGQWLAGEQWLLDRYRTMIALSDWRETTPRHISAPLPSYHHPIEMQKLHLLAVREHAIAGEAEVVRDLLERDLVFWRQVLASSDLLISKMIATAAVKRHFVLGNLALRELPADVAADAVPVSWLTPLTANERSMERALAGEWHFGAAAISAALSQEGLGPKPTGIAWLGDRLGRPLLKPQATLNLSAERMARLTEAARAPYPDLREAMSVAHAGVDREASAFRFYNPAGSVLDSIAAGADYSRYIARTSDIEGLRRAAVLTAELRAAGVSASAADEAIKRAGLRDPYSDEPFSWNEAERAVVFEGAEPGDRGRHALLL</sequence>
<name>A0ABV6S398_9GAMM</name>
<dbReference type="RefSeq" id="WP_386676763.1">
    <property type="nucleotide sequence ID" value="NZ_JBHLTG010000015.1"/>
</dbReference>
<keyword evidence="3" id="KW-1185">Reference proteome</keyword>
<evidence type="ECO:0008006" key="4">
    <source>
        <dbReference type="Google" id="ProtNLM"/>
    </source>
</evidence>
<dbReference type="Proteomes" id="UP001589896">
    <property type="component" value="Unassembled WGS sequence"/>
</dbReference>
<keyword evidence="1" id="KW-1133">Transmembrane helix</keyword>
<protein>
    <recommendedName>
        <fullName evidence="4">DUF885 domain-containing protein</fullName>
    </recommendedName>
</protein>
<evidence type="ECO:0000313" key="3">
    <source>
        <dbReference type="Proteomes" id="UP001589896"/>
    </source>
</evidence>